<evidence type="ECO:0000256" key="4">
    <source>
        <dbReference type="ARBA" id="ARBA00022989"/>
    </source>
</evidence>
<evidence type="ECO:0000259" key="9">
    <source>
        <dbReference type="PROSITE" id="PS50928"/>
    </source>
</evidence>
<comment type="similarity">
    <text evidence="7">In the N-terminal section; belongs to the binding-protein-dependent transport system permease family.</text>
</comment>
<evidence type="ECO:0000256" key="2">
    <source>
        <dbReference type="ARBA" id="ARBA00022448"/>
    </source>
</evidence>
<evidence type="ECO:0000256" key="7">
    <source>
        <dbReference type="ARBA" id="ARBA00035652"/>
    </source>
</evidence>
<dbReference type="PROSITE" id="PS50928">
    <property type="entry name" value="ABC_TM1"/>
    <property type="match status" value="1"/>
</dbReference>
<dbReference type="InterPro" id="IPR035906">
    <property type="entry name" value="MetI-like_sf"/>
</dbReference>
<dbReference type="SUPFAM" id="SSF161098">
    <property type="entry name" value="MetI-like"/>
    <property type="match status" value="1"/>
</dbReference>
<evidence type="ECO:0000313" key="10">
    <source>
        <dbReference type="EMBL" id="QNM15972.1"/>
    </source>
</evidence>
<dbReference type="Gene3D" id="3.40.190.120">
    <property type="entry name" value="Osmoprotection protein (prox), domain 2"/>
    <property type="match status" value="1"/>
</dbReference>
<dbReference type="PANTHER" id="PTHR30177:SF4">
    <property type="entry name" value="OSMOPROTECTANT IMPORT PERMEASE PROTEIN OSMW"/>
    <property type="match status" value="1"/>
</dbReference>
<evidence type="ECO:0000256" key="6">
    <source>
        <dbReference type="ARBA" id="ARBA00035642"/>
    </source>
</evidence>
<dbReference type="KEGG" id="fho:H9Q81_03840"/>
<reference evidence="10 11" key="1">
    <citation type="submission" date="2020-08" db="EMBL/GenBank/DDBJ databases">
        <authorList>
            <person name="Liu C."/>
            <person name="Sun Q."/>
        </authorList>
    </citation>
    <scope>NUCLEOTIDE SEQUENCE [LARGE SCALE GENOMIC DNA]</scope>
    <source>
        <strain evidence="10 11">NSJ-57</strain>
    </source>
</reference>
<evidence type="ECO:0000256" key="3">
    <source>
        <dbReference type="ARBA" id="ARBA00022692"/>
    </source>
</evidence>
<evidence type="ECO:0000256" key="1">
    <source>
        <dbReference type="ARBA" id="ARBA00004141"/>
    </source>
</evidence>
<accession>A0A7G9GYU0</accession>
<keyword evidence="11" id="KW-1185">Reference proteome</keyword>
<dbReference type="Pfam" id="PF04069">
    <property type="entry name" value="OpuAC"/>
    <property type="match status" value="1"/>
</dbReference>
<keyword evidence="2 8" id="KW-0813">Transport</keyword>
<dbReference type="GO" id="GO:0043190">
    <property type="term" value="C:ATP-binding cassette (ABC) transporter complex"/>
    <property type="evidence" value="ECO:0007669"/>
    <property type="project" value="InterPro"/>
</dbReference>
<comment type="similarity">
    <text evidence="8">Belongs to the binding-protein-dependent transport system permease family.</text>
</comment>
<keyword evidence="5 8" id="KW-0472">Membrane</keyword>
<dbReference type="CDD" id="cd13609">
    <property type="entry name" value="PBP2_Opu_like_1"/>
    <property type="match status" value="1"/>
</dbReference>
<dbReference type="Gene3D" id="1.10.3720.10">
    <property type="entry name" value="MetI-like"/>
    <property type="match status" value="1"/>
</dbReference>
<feature type="transmembrane region" description="Helical" evidence="8">
    <location>
        <begin position="180"/>
        <end position="201"/>
    </location>
</feature>
<dbReference type="Proteomes" id="UP000515913">
    <property type="component" value="Chromosome"/>
</dbReference>
<feature type="transmembrane region" description="Helical" evidence="8">
    <location>
        <begin position="68"/>
        <end position="94"/>
    </location>
</feature>
<dbReference type="InterPro" id="IPR007210">
    <property type="entry name" value="ABC_Gly_betaine_transp_sub-bd"/>
</dbReference>
<dbReference type="SUPFAM" id="SSF53850">
    <property type="entry name" value="Periplasmic binding protein-like II"/>
    <property type="match status" value="1"/>
</dbReference>
<dbReference type="FunFam" id="1.10.3720.10:FF:000001">
    <property type="entry name" value="Glycine betaine ABC transporter, permease"/>
    <property type="match status" value="1"/>
</dbReference>
<dbReference type="GO" id="GO:0022857">
    <property type="term" value="F:transmembrane transporter activity"/>
    <property type="evidence" value="ECO:0007669"/>
    <property type="project" value="InterPro"/>
</dbReference>
<comment type="similarity">
    <text evidence="6">In the C-terminal section; belongs to the OsmX family.</text>
</comment>
<keyword evidence="3 8" id="KW-0812">Transmembrane</keyword>
<comment type="subcellular location">
    <subcellularLocation>
        <location evidence="8">Cell membrane</location>
        <topology evidence="8">Multi-pass membrane protein</topology>
    </subcellularLocation>
    <subcellularLocation>
        <location evidence="1">Membrane</location>
        <topology evidence="1">Multi-pass membrane protein</topology>
    </subcellularLocation>
</comment>
<feature type="domain" description="ABC transmembrane type-1" evidence="9">
    <location>
        <begin position="19"/>
        <end position="198"/>
    </location>
</feature>
<sequence>MTDFINYILQEHNQILTLLLQHIQLTFLSVGTAILIGVPIGILISHFKKADKTVLGIANTIQAIPSMALLGFLIPFLGIGVVPSVFMVVLYSLLPIIKNTFTSIEGISPQMIEAAEGIGLTKLQILFKIQIPMALPIIMAGIRISAVTAVGLMTIAAFVGAGGLGFLVFSGIRTANTNQILAGAIPACFLALFIDWTAAIIEKLLVPKGLSKSNNKTKITLFQKFILIFTLLLIFFGLTKNYIKNFKAKSNKTITIGSKDYTEQIVLANILAELIENNTDLKVNRKLALGGTKVIFGALEKGDIDIYMEYTGTIFADMLKYNPIKENVNTQDVYKISKQDLEKKYNIIVGNELPFNNTYRLAIKKELANKYNITKISDLIPISSDLTISPTFEFTNKHDGLPGLKNKYNGLNFKDVVSIDGALRYQALANNESDVIDAFATDGMLSTYDLVLLEDDKNFFLPYHAVPLMKKQTLVKYPELKNITMPLETILTDDVMRDLNNKVDTLKQEPKDVAHQFLIEHNLIQNNQNGGN</sequence>
<organism evidence="10 11">
    <name type="scientific">Fusobacterium hominis</name>
    <dbReference type="NCBI Taxonomy" id="2764326"/>
    <lineage>
        <taxon>Bacteria</taxon>
        <taxon>Fusobacteriati</taxon>
        <taxon>Fusobacteriota</taxon>
        <taxon>Fusobacteriia</taxon>
        <taxon>Fusobacteriales</taxon>
        <taxon>Fusobacteriaceae</taxon>
        <taxon>Fusobacterium</taxon>
    </lineage>
</organism>
<proteinExistence type="inferred from homology"/>
<name>A0A7G9GYU0_9FUSO</name>
<dbReference type="AlphaFoldDB" id="A0A7G9GYU0"/>
<protein>
    <submittedName>
        <fullName evidence="10">ABC transporter permease subunit</fullName>
    </submittedName>
</protein>
<evidence type="ECO:0000256" key="8">
    <source>
        <dbReference type="RuleBase" id="RU363032"/>
    </source>
</evidence>
<dbReference type="CDD" id="cd06261">
    <property type="entry name" value="TM_PBP2"/>
    <property type="match status" value="1"/>
</dbReference>
<dbReference type="PANTHER" id="PTHR30177">
    <property type="entry name" value="GLYCINE BETAINE/L-PROLINE TRANSPORT SYSTEM PERMEASE PROTEIN PROW"/>
    <property type="match status" value="1"/>
</dbReference>
<gene>
    <name evidence="10" type="ORF">H9Q81_03840</name>
</gene>
<dbReference type="InterPro" id="IPR000515">
    <property type="entry name" value="MetI-like"/>
</dbReference>
<dbReference type="InterPro" id="IPR051204">
    <property type="entry name" value="ABC_transp_perm/SBD"/>
</dbReference>
<feature type="transmembrane region" description="Helical" evidence="8">
    <location>
        <begin position="142"/>
        <end position="168"/>
    </location>
</feature>
<dbReference type="RefSeq" id="WP_101474706.1">
    <property type="nucleotide sequence ID" value="NZ_CP060637.1"/>
</dbReference>
<keyword evidence="4 8" id="KW-1133">Transmembrane helix</keyword>
<dbReference type="Gene3D" id="3.40.190.10">
    <property type="entry name" value="Periplasmic binding protein-like II"/>
    <property type="match status" value="1"/>
</dbReference>
<evidence type="ECO:0000256" key="5">
    <source>
        <dbReference type="ARBA" id="ARBA00023136"/>
    </source>
</evidence>
<feature type="transmembrane region" description="Helical" evidence="8">
    <location>
        <begin position="25"/>
        <end position="47"/>
    </location>
</feature>
<dbReference type="EMBL" id="CP060637">
    <property type="protein sequence ID" value="QNM15972.1"/>
    <property type="molecule type" value="Genomic_DNA"/>
</dbReference>
<dbReference type="Pfam" id="PF00528">
    <property type="entry name" value="BPD_transp_1"/>
    <property type="match status" value="1"/>
</dbReference>
<evidence type="ECO:0000313" key="11">
    <source>
        <dbReference type="Proteomes" id="UP000515913"/>
    </source>
</evidence>
<dbReference type="GO" id="GO:0031460">
    <property type="term" value="P:glycine betaine transport"/>
    <property type="evidence" value="ECO:0007669"/>
    <property type="project" value="TreeGrafter"/>
</dbReference>
<feature type="transmembrane region" description="Helical" evidence="8">
    <location>
        <begin position="221"/>
        <end position="239"/>
    </location>
</feature>